<evidence type="ECO:0008006" key="4">
    <source>
        <dbReference type="Google" id="ProtNLM"/>
    </source>
</evidence>
<gene>
    <name evidence="2" type="ORF">SAMN05444008_10939</name>
</gene>
<dbReference type="OrthoDB" id="679762at2"/>
<dbReference type="Gene3D" id="3.40.50.300">
    <property type="entry name" value="P-loop containing nucleotide triphosphate hydrolases"/>
    <property type="match status" value="1"/>
</dbReference>
<reference evidence="2 3" key="1">
    <citation type="submission" date="2016-11" db="EMBL/GenBank/DDBJ databases">
        <authorList>
            <person name="Jaros S."/>
            <person name="Januszkiewicz K."/>
            <person name="Wedrychowicz H."/>
        </authorList>
    </citation>
    <scope>NUCLEOTIDE SEQUENCE [LARGE SCALE GENOMIC DNA]</scope>
    <source>
        <strain evidence="2 3">DSM 26897</strain>
    </source>
</reference>
<organism evidence="2 3">
    <name type="scientific">Cnuella takakiae</name>
    <dbReference type="NCBI Taxonomy" id="1302690"/>
    <lineage>
        <taxon>Bacteria</taxon>
        <taxon>Pseudomonadati</taxon>
        <taxon>Bacteroidota</taxon>
        <taxon>Chitinophagia</taxon>
        <taxon>Chitinophagales</taxon>
        <taxon>Chitinophagaceae</taxon>
        <taxon>Cnuella</taxon>
    </lineage>
</organism>
<feature type="compositionally biased region" description="Polar residues" evidence="1">
    <location>
        <begin position="1"/>
        <end position="16"/>
    </location>
</feature>
<accession>A0A1M5CEU6</accession>
<protein>
    <recommendedName>
        <fullName evidence="4">AAA domain-containing protein</fullName>
    </recommendedName>
</protein>
<keyword evidence="3" id="KW-1185">Reference proteome</keyword>
<dbReference type="Proteomes" id="UP000184368">
    <property type="component" value="Unassembled WGS sequence"/>
</dbReference>
<dbReference type="EMBL" id="FQUO01000009">
    <property type="protein sequence ID" value="SHF53196.1"/>
    <property type="molecule type" value="Genomic_DNA"/>
</dbReference>
<evidence type="ECO:0000256" key="1">
    <source>
        <dbReference type="SAM" id="MobiDB-lite"/>
    </source>
</evidence>
<dbReference type="RefSeq" id="WP_073043707.1">
    <property type="nucleotide sequence ID" value="NZ_FQUO01000009.1"/>
</dbReference>
<evidence type="ECO:0000313" key="2">
    <source>
        <dbReference type="EMBL" id="SHF53196.1"/>
    </source>
</evidence>
<proteinExistence type="predicted"/>
<evidence type="ECO:0000313" key="3">
    <source>
        <dbReference type="Proteomes" id="UP000184368"/>
    </source>
</evidence>
<feature type="region of interest" description="Disordered" evidence="1">
    <location>
        <begin position="1"/>
        <end position="20"/>
    </location>
</feature>
<dbReference type="AlphaFoldDB" id="A0A1M5CEU6"/>
<dbReference type="SUPFAM" id="SSF52540">
    <property type="entry name" value="P-loop containing nucleoside triphosphate hydrolases"/>
    <property type="match status" value="1"/>
</dbReference>
<name>A0A1M5CEU6_9BACT</name>
<sequence length="375" mass="40907">MAKQNSGSNTIQNPEQDTPLARYNKAPTLTTSDIQNEVLQTDNELPSFWKNVFIPTWDNKPPEVPALLTLSGTPVLTYQNLLSIIALPGVGKSSIGESIAANILNPEADTLGFAVSLLCGRLLFVDNERTTTDVWNSFYRMCKRASIAPGTIIDRVMLVGLRSISRAAERKKIIEQMLQENQYGIVIIDGAGDLVEDVNDLAQAIECRIWLREMTVKHQVSIITTLHPNPGINASKPRGHLGSEVCRESECVLLAKKVDEATRIITTEFENGKNRNSAPITSAYRWCDDAGMFITTDASAVAGTGATRKNNSQAKLELLALKVLAPPKALCYSDLCKAITETGGYAAQTAKTKVKEMKSAGLIDVHPDGFYRQAA</sequence>
<dbReference type="InterPro" id="IPR027417">
    <property type="entry name" value="P-loop_NTPase"/>
</dbReference>
<dbReference type="STRING" id="1302690.BUE76_07680"/>